<evidence type="ECO:0000313" key="1">
    <source>
        <dbReference type="EMBL" id="AFP87539.1"/>
    </source>
</evidence>
<sequence>MAGGMRAPNSLTNALTLFLAAASSMQDATPYSSTSWQSGLWLLNVK</sequence>
<dbReference type="AlphaFoldDB" id="J7GXX2"/>
<reference evidence="1" key="1">
    <citation type="submission" date="2012-06" db="EMBL/GenBank/DDBJ databases">
        <title>Trichloroethylene biodegrading gene.</title>
        <authorList>
            <person name="Mitra S."/>
        </authorList>
    </citation>
    <scope>NUCLEOTIDE SEQUENCE</scope>
    <source>
        <strain evidence="1">2479</strain>
    </source>
</reference>
<gene>
    <name evidence="1" type="primary">tce2</name>
</gene>
<dbReference type="EMBL" id="JX178759">
    <property type="protein sequence ID" value="AFP87539.1"/>
    <property type="molecule type" value="Genomic_DNA"/>
</dbReference>
<organism evidence="1">
    <name type="scientific">Bacillus cereus</name>
    <dbReference type="NCBI Taxonomy" id="1396"/>
    <lineage>
        <taxon>Bacteria</taxon>
        <taxon>Bacillati</taxon>
        <taxon>Bacillota</taxon>
        <taxon>Bacilli</taxon>
        <taxon>Bacillales</taxon>
        <taxon>Bacillaceae</taxon>
        <taxon>Bacillus</taxon>
        <taxon>Bacillus cereus group</taxon>
    </lineage>
</organism>
<name>J7GXX2_BACCE</name>
<proteinExistence type="predicted"/>
<protein>
    <submittedName>
        <fullName evidence="1">Trichloroethylene degradading protein Tce2</fullName>
    </submittedName>
</protein>
<accession>J7GXX2</accession>